<evidence type="ECO:0008006" key="4">
    <source>
        <dbReference type="Google" id="ProtNLM"/>
    </source>
</evidence>
<organism evidence="2 3">
    <name type="scientific">Didymella exigua CBS 183.55</name>
    <dbReference type="NCBI Taxonomy" id="1150837"/>
    <lineage>
        <taxon>Eukaryota</taxon>
        <taxon>Fungi</taxon>
        <taxon>Dikarya</taxon>
        <taxon>Ascomycota</taxon>
        <taxon>Pezizomycotina</taxon>
        <taxon>Dothideomycetes</taxon>
        <taxon>Pleosporomycetidae</taxon>
        <taxon>Pleosporales</taxon>
        <taxon>Pleosporineae</taxon>
        <taxon>Didymellaceae</taxon>
        <taxon>Didymella</taxon>
    </lineage>
</organism>
<gene>
    <name evidence="2" type="ORF">M421DRAFT_421863</name>
</gene>
<evidence type="ECO:0000256" key="1">
    <source>
        <dbReference type="SAM" id="SignalP"/>
    </source>
</evidence>
<evidence type="ECO:0000313" key="2">
    <source>
        <dbReference type="EMBL" id="KAF1927452.1"/>
    </source>
</evidence>
<dbReference type="OrthoDB" id="4831122at2759"/>
<reference evidence="2" key="1">
    <citation type="journal article" date="2020" name="Stud. Mycol.">
        <title>101 Dothideomycetes genomes: a test case for predicting lifestyles and emergence of pathogens.</title>
        <authorList>
            <person name="Haridas S."/>
            <person name="Albert R."/>
            <person name="Binder M."/>
            <person name="Bloem J."/>
            <person name="Labutti K."/>
            <person name="Salamov A."/>
            <person name="Andreopoulos B."/>
            <person name="Baker S."/>
            <person name="Barry K."/>
            <person name="Bills G."/>
            <person name="Bluhm B."/>
            <person name="Cannon C."/>
            <person name="Castanera R."/>
            <person name="Culley D."/>
            <person name="Daum C."/>
            <person name="Ezra D."/>
            <person name="Gonzalez J."/>
            <person name="Henrissat B."/>
            <person name="Kuo A."/>
            <person name="Liang C."/>
            <person name="Lipzen A."/>
            <person name="Lutzoni F."/>
            <person name="Magnuson J."/>
            <person name="Mondo S."/>
            <person name="Nolan M."/>
            <person name="Ohm R."/>
            <person name="Pangilinan J."/>
            <person name="Park H.-J."/>
            <person name="Ramirez L."/>
            <person name="Alfaro M."/>
            <person name="Sun H."/>
            <person name="Tritt A."/>
            <person name="Yoshinaga Y."/>
            <person name="Zwiers L.-H."/>
            <person name="Turgeon B."/>
            <person name="Goodwin S."/>
            <person name="Spatafora J."/>
            <person name="Crous P."/>
            <person name="Grigoriev I."/>
        </authorList>
    </citation>
    <scope>NUCLEOTIDE SEQUENCE</scope>
    <source>
        <strain evidence="2">CBS 183.55</strain>
    </source>
</reference>
<dbReference type="AlphaFoldDB" id="A0A6A5RI24"/>
<sequence length="246" mass="26543">MHFSQILALASSAALVAAAPAPVILGVDDIVLYGKGGRFTKMKRDDFEEIRKLRESGIAPPKPSHLDDSLITFSGNETVHARPEDSLKKRDDISLIVPYPNSRFLGWDVPMSQVAKGPATVTIATGYSMTNSIAVAEAVKITLVEDFLDSTTTVTYTASWMTTQTQQFAGTVPDGKIGAIVINAWTNRVSGQVWTGQVGYDGSLSYYQADSFDKKSYGDLSWVDGIIGVCLGDTFPLHRCIGDGTL</sequence>
<dbReference type="RefSeq" id="XP_033447704.1">
    <property type="nucleotide sequence ID" value="XM_033592972.1"/>
</dbReference>
<dbReference type="GeneID" id="54350640"/>
<keyword evidence="1" id="KW-0732">Signal</keyword>
<proteinExistence type="predicted"/>
<protein>
    <recommendedName>
        <fullName evidence="4">Celp0028 effector like protein</fullName>
    </recommendedName>
</protein>
<feature type="signal peptide" evidence="1">
    <location>
        <begin position="1"/>
        <end position="18"/>
    </location>
</feature>
<feature type="chain" id="PRO_5025356001" description="Celp0028 effector like protein" evidence="1">
    <location>
        <begin position="19"/>
        <end position="246"/>
    </location>
</feature>
<keyword evidence="3" id="KW-1185">Reference proteome</keyword>
<accession>A0A6A5RI24</accession>
<dbReference type="Proteomes" id="UP000800082">
    <property type="component" value="Unassembled WGS sequence"/>
</dbReference>
<dbReference type="EMBL" id="ML978972">
    <property type="protein sequence ID" value="KAF1927452.1"/>
    <property type="molecule type" value="Genomic_DNA"/>
</dbReference>
<name>A0A6A5RI24_9PLEO</name>
<evidence type="ECO:0000313" key="3">
    <source>
        <dbReference type="Proteomes" id="UP000800082"/>
    </source>
</evidence>